<sequence length="261" mass="29243">MPAAGPLLLLHTICWWPLVLFLLLPPLPLFARTNPPTFISLHDSCLNHLDTLKTRAYHQTYISRLCAGDPSFYSYVEVPLSCTGGYNLAQAVAMGTFLGKSTMFVAMAAGQASTPAPTGRSALCMYSMEKLDQALERAQFLCYTQEGKGDKEQEAYIAYEVSSKCLKLLQVPPVTRLPVAQCERHSDCHSCLSVRDPYCGWCSLEGRCTWKLECARHSQPHHWLWSYGRDRQCVSIQSLDPAIQSREEQTQFCVQEIPEGS</sequence>
<dbReference type="InterPro" id="IPR015943">
    <property type="entry name" value="WD40/YVTN_repeat-like_dom_sf"/>
</dbReference>
<dbReference type="GO" id="GO:0007411">
    <property type="term" value="P:axon guidance"/>
    <property type="evidence" value="ECO:0007669"/>
    <property type="project" value="UniProtKB-ARBA"/>
</dbReference>
<feature type="domain" description="PSI" evidence="6">
    <location>
        <begin position="181"/>
        <end position="234"/>
    </location>
</feature>
<dbReference type="GO" id="GO:0007162">
    <property type="term" value="P:negative regulation of cell adhesion"/>
    <property type="evidence" value="ECO:0007669"/>
    <property type="project" value="TreeGrafter"/>
</dbReference>
<evidence type="ECO:0000256" key="2">
    <source>
        <dbReference type="ARBA" id="ARBA00023136"/>
    </source>
</evidence>
<dbReference type="GO" id="GO:0017154">
    <property type="term" value="F:semaphorin receptor activity"/>
    <property type="evidence" value="ECO:0007669"/>
    <property type="project" value="InterPro"/>
</dbReference>
<keyword evidence="5" id="KW-0732">Signal</keyword>
<dbReference type="AlphaFoldDB" id="A0A2D0QX53"/>
<dbReference type="SMART" id="SM00423">
    <property type="entry name" value="PSI"/>
    <property type="match status" value="1"/>
</dbReference>
<dbReference type="GO" id="GO:0005886">
    <property type="term" value="C:plasma membrane"/>
    <property type="evidence" value="ECO:0007669"/>
    <property type="project" value="TreeGrafter"/>
</dbReference>
<evidence type="ECO:0000313" key="9">
    <source>
        <dbReference type="RefSeq" id="XP_047011685.1"/>
    </source>
</evidence>
<protein>
    <submittedName>
        <fullName evidence="8 9">Plexin-B3 isoform X1</fullName>
    </submittedName>
</protein>
<dbReference type="PANTHER" id="PTHR22625">
    <property type="entry name" value="PLEXIN"/>
    <property type="match status" value="1"/>
</dbReference>
<evidence type="ECO:0000313" key="7">
    <source>
        <dbReference type="Proteomes" id="UP000221080"/>
    </source>
</evidence>
<dbReference type="Gene3D" id="2.130.10.10">
    <property type="entry name" value="YVTN repeat-like/Quinoprotein amine dehydrogenase"/>
    <property type="match status" value="1"/>
</dbReference>
<dbReference type="OrthoDB" id="125363at2759"/>
<organism evidence="7 8">
    <name type="scientific">Ictalurus punctatus</name>
    <name type="common">Channel catfish</name>
    <name type="synonym">Silurus punctatus</name>
    <dbReference type="NCBI Taxonomy" id="7998"/>
    <lineage>
        <taxon>Eukaryota</taxon>
        <taxon>Metazoa</taxon>
        <taxon>Chordata</taxon>
        <taxon>Craniata</taxon>
        <taxon>Vertebrata</taxon>
        <taxon>Euteleostomi</taxon>
        <taxon>Actinopterygii</taxon>
        <taxon>Neopterygii</taxon>
        <taxon>Teleostei</taxon>
        <taxon>Ostariophysi</taxon>
        <taxon>Siluriformes</taxon>
        <taxon>Ictaluridae</taxon>
        <taxon>Ictalurus</taxon>
    </lineage>
</organism>
<dbReference type="GO" id="GO:0050772">
    <property type="term" value="P:positive regulation of axonogenesis"/>
    <property type="evidence" value="ECO:0007669"/>
    <property type="project" value="TreeGrafter"/>
</dbReference>
<dbReference type="InterPro" id="IPR031148">
    <property type="entry name" value="Plexin"/>
</dbReference>
<feature type="signal peptide" evidence="5">
    <location>
        <begin position="1"/>
        <end position="31"/>
    </location>
</feature>
<reference evidence="8 9" key="2">
    <citation type="submission" date="2025-04" db="UniProtKB">
        <authorList>
            <consortium name="RefSeq"/>
        </authorList>
    </citation>
    <scope>IDENTIFICATION</scope>
    <source>
        <tissue evidence="8 9">Blood</tissue>
    </source>
</reference>
<dbReference type="KEGG" id="ipu:108265313"/>
<dbReference type="RefSeq" id="XP_017322988.1">
    <property type="nucleotide sequence ID" value="XM_017467499.3"/>
</dbReference>
<dbReference type="GO" id="GO:0008360">
    <property type="term" value="P:regulation of cell shape"/>
    <property type="evidence" value="ECO:0007669"/>
    <property type="project" value="TreeGrafter"/>
</dbReference>
<name>A0A2D0QX53_ICTPU</name>
<dbReference type="SUPFAM" id="SSF101912">
    <property type="entry name" value="Sema domain"/>
    <property type="match status" value="1"/>
</dbReference>
<evidence type="ECO:0000256" key="1">
    <source>
        <dbReference type="ARBA" id="ARBA00004370"/>
    </source>
</evidence>
<dbReference type="PANTHER" id="PTHR22625:SF69">
    <property type="entry name" value="PLEXIN-B3"/>
    <property type="match status" value="1"/>
</dbReference>
<dbReference type="Gene3D" id="3.30.1680.10">
    <property type="entry name" value="ligand-binding face of the semaphorins, domain 2"/>
    <property type="match status" value="1"/>
</dbReference>
<evidence type="ECO:0000256" key="4">
    <source>
        <dbReference type="ARBA" id="ARBA00023180"/>
    </source>
</evidence>
<evidence type="ECO:0000259" key="6">
    <source>
        <dbReference type="SMART" id="SM00423"/>
    </source>
</evidence>
<dbReference type="GeneID" id="108265313"/>
<reference evidence="7" key="1">
    <citation type="journal article" date="2016" name="Nat. Commun.">
        <title>The channel catfish genome sequence provides insights into the evolution of scale formation in teleosts.</title>
        <authorList>
            <person name="Liu Z."/>
            <person name="Liu S."/>
            <person name="Yao J."/>
            <person name="Bao L."/>
            <person name="Zhang J."/>
            <person name="Li Y."/>
            <person name="Jiang C."/>
            <person name="Sun L."/>
            <person name="Wang R."/>
            <person name="Zhang Y."/>
            <person name="Zhou T."/>
            <person name="Zeng Q."/>
            <person name="Fu Q."/>
            <person name="Gao S."/>
            <person name="Li N."/>
            <person name="Koren S."/>
            <person name="Jiang Y."/>
            <person name="Zimin A."/>
            <person name="Xu P."/>
            <person name="Phillippy A.M."/>
            <person name="Geng X."/>
            <person name="Song L."/>
            <person name="Sun F."/>
            <person name="Li C."/>
            <person name="Wang X."/>
            <person name="Chen A."/>
            <person name="Jin Y."/>
            <person name="Yuan Z."/>
            <person name="Yang Y."/>
            <person name="Tan S."/>
            <person name="Peatman E."/>
            <person name="Lu J."/>
            <person name="Qin Z."/>
            <person name="Dunham R."/>
            <person name="Li Z."/>
            <person name="Sonstegard T."/>
            <person name="Feng J."/>
            <person name="Danzmann R.G."/>
            <person name="Schroeder S."/>
            <person name="Scheffler B."/>
            <person name="Duke M.V."/>
            <person name="Ballard L."/>
            <person name="Kucuktas H."/>
            <person name="Kaltenboeck L."/>
            <person name="Liu H."/>
            <person name="Armbruster J."/>
            <person name="Xie Y."/>
            <person name="Kirby M.L."/>
            <person name="Tian Y."/>
            <person name="Flanagan M.E."/>
            <person name="Mu W."/>
            <person name="Waldbieser G.C."/>
        </authorList>
    </citation>
    <scope>NUCLEOTIDE SEQUENCE [LARGE SCALE GENOMIC DNA]</scope>
    <source>
        <strain evidence="7">SDA103</strain>
    </source>
</reference>
<dbReference type="RefSeq" id="XP_047011685.1">
    <property type="nucleotide sequence ID" value="XM_047155729.2"/>
</dbReference>
<dbReference type="GO" id="GO:0002116">
    <property type="term" value="C:semaphorin receptor complex"/>
    <property type="evidence" value="ECO:0007669"/>
    <property type="project" value="TreeGrafter"/>
</dbReference>
<proteinExistence type="predicted"/>
<keyword evidence="7" id="KW-1185">Reference proteome</keyword>
<evidence type="ECO:0000256" key="5">
    <source>
        <dbReference type="SAM" id="SignalP"/>
    </source>
</evidence>
<dbReference type="InterPro" id="IPR016201">
    <property type="entry name" value="PSI"/>
</dbReference>
<evidence type="ECO:0000313" key="8">
    <source>
        <dbReference type="RefSeq" id="XP_017322988.1"/>
    </source>
</evidence>
<dbReference type="SUPFAM" id="SSF103575">
    <property type="entry name" value="Plexin repeat"/>
    <property type="match status" value="1"/>
</dbReference>
<comment type="subcellular location">
    <subcellularLocation>
        <location evidence="1">Membrane</location>
    </subcellularLocation>
</comment>
<dbReference type="InterPro" id="IPR002165">
    <property type="entry name" value="Plexin_repeat"/>
</dbReference>
<keyword evidence="2" id="KW-0472">Membrane</keyword>
<dbReference type="Proteomes" id="UP000221080">
    <property type="component" value="Chromosome 5"/>
</dbReference>
<keyword evidence="3" id="KW-1015">Disulfide bond</keyword>
<feature type="chain" id="PRO_5013510197" evidence="5">
    <location>
        <begin position="32"/>
        <end position="261"/>
    </location>
</feature>
<dbReference type="GO" id="GO:0030334">
    <property type="term" value="P:regulation of cell migration"/>
    <property type="evidence" value="ECO:0007669"/>
    <property type="project" value="TreeGrafter"/>
</dbReference>
<gene>
    <name evidence="8 9" type="primary">LOC108265313</name>
</gene>
<dbReference type="Pfam" id="PF01437">
    <property type="entry name" value="PSI"/>
    <property type="match status" value="1"/>
</dbReference>
<keyword evidence="4" id="KW-0325">Glycoprotein</keyword>
<dbReference type="InterPro" id="IPR036352">
    <property type="entry name" value="Semap_dom_sf"/>
</dbReference>
<accession>A0A2D0QX53</accession>
<evidence type="ECO:0000256" key="3">
    <source>
        <dbReference type="ARBA" id="ARBA00023157"/>
    </source>
</evidence>